<proteinExistence type="predicted"/>
<evidence type="ECO:0000313" key="1">
    <source>
        <dbReference type="EnsemblProtists" id="HpaP806243"/>
    </source>
</evidence>
<dbReference type="InParanoid" id="M4BIL7"/>
<reference evidence="2" key="1">
    <citation type="journal article" date="2010" name="Science">
        <title>Signatures of adaptation to obligate biotrophy in the Hyaloperonospora arabidopsidis genome.</title>
        <authorList>
            <person name="Baxter L."/>
            <person name="Tripathy S."/>
            <person name="Ishaque N."/>
            <person name="Boot N."/>
            <person name="Cabral A."/>
            <person name="Kemen E."/>
            <person name="Thines M."/>
            <person name="Ah-Fong A."/>
            <person name="Anderson R."/>
            <person name="Badejoko W."/>
            <person name="Bittner-Eddy P."/>
            <person name="Boore J.L."/>
            <person name="Chibucos M.C."/>
            <person name="Coates M."/>
            <person name="Dehal P."/>
            <person name="Delehaunty K."/>
            <person name="Dong S."/>
            <person name="Downton P."/>
            <person name="Dumas B."/>
            <person name="Fabro G."/>
            <person name="Fronick C."/>
            <person name="Fuerstenberg S.I."/>
            <person name="Fulton L."/>
            <person name="Gaulin E."/>
            <person name="Govers F."/>
            <person name="Hughes L."/>
            <person name="Humphray S."/>
            <person name="Jiang R.H."/>
            <person name="Judelson H."/>
            <person name="Kamoun S."/>
            <person name="Kyung K."/>
            <person name="Meijer H."/>
            <person name="Minx P."/>
            <person name="Morris P."/>
            <person name="Nelson J."/>
            <person name="Phuntumart V."/>
            <person name="Qutob D."/>
            <person name="Rehmany A."/>
            <person name="Rougon-Cardoso A."/>
            <person name="Ryden P."/>
            <person name="Torto-Alalibo T."/>
            <person name="Studholme D."/>
            <person name="Wang Y."/>
            <person name="Win J."/>
            <person name="Wood J."/>
            <person name="Clifton S.W."/>
            <person name="Rogers J."/>
            <person name="Van den Ackerveken G."/>
            <person name="Jones J.D."/>
            <person name="McDowell J.M."/>
            <person name="Beynon J."/>
            <person name="Tyler B.M."/>
        </authorList>
    </citation>
    <scope>NUCLEOTIDE SEQUENCE [LARGE SCALE GENOMIC DNA]</scope>
    <source>
        <strain evidence="2">Emoy2</strain>
    </source>
</reference>
<name>M4BIL7_HYAAE</name>
<accession>M4BIL7</accession>
<organism evidence="1 2">
    <name type="scientific">Hyaloperonospora arabidopsidis (strain Emoy2)</name>
    <name type="common">Downy mildew agent</name>
    <name type="synonym">Peronospora arabidopsidis</name>
    <dbReference type="NCBI Taxonomy" id="559515"/>
    <lineage>
        <taxon>Eukaryota</taxon>
        <taxon>Sar</taxon>
        <taxon>Stramenopiles</taxon>
        <taxon>Oomycota</taxon>
        <taxon>Peronosporomycetes</taxon>
        <taxon>Peronosporales</taxon>
        <taxon>Peronosporaceae</taxon>
        <taxon>Hyaloperonospora</taxon>
    </lineage>
</organism>
<dbReference type="AlphaFoldDB" id="M4BIL7"/>
<dbReference type="Proteomes" id="UP000011713">
    <property type="component" value="Unassembled WGS sequence"/>
</dbReference>
<keyword evidence="2" id="KW-1185">Reference proteome</keyword>
<sequence>MQRIKYLGTKILRMIGSSLRKDKVYQLLAVRNLRRASASPKSQRILAAWRTWMKRRWANREDGRSGSDRNMADRLATRRLLLCSASGTSHSVFM</sequence>
<dbReference type="VEuPathDB" id="FungiDB:HpaG806243"/>
<dbReference type="HOGENOM" id="CLU_2390723_0_0_1"/>
<protein>
    <submittedName>
        <fullName evidence="1">Uncharacterized protein</fullName>
    </submittedName>
</protein>
<dbReference type="EMBL" id="JH598294">
    <property type="status" value="NOT_ANNOTATED_CDS"/>
    <property type="molecule type" value="Genomic_DNA"/>
</dbReference>
<dbReference type="EnsemblProtists" id="HpaT806243">
    <property type="protein sequence ID" value="HpaP806243"/>
    <property type="gene ID" value="HpaG806243"/>
</dbReference>
<reference evidence="1" key="2">
    <citation type="submission" date="2015-06" db="UniProtKB">
        <authorList>
            <consortium name="EnsemblProtists"/>
        </authorList>
    </citation>
    <scope>IDENTIFICATION</scope>
    <source>
        <strain evidence="1">Emoy2</strain>
    </source>
</reference>
<evidence type="ECO:0000313" key="2">
    <source>
        <dbReference type="Proteomes" id="UP000011713"/>
    </source>
</evidence>